<dbReference type="EMBL" id="KZ084138">
    <property type="protein sequence ID" value="OSC98459.1"/>
    <property type="molecule type" value="Genomic_DNA"/>
</dbReference>
<accession>A0A1Y2IBG0</accession>
<sequence length="594" mass="65577">MAAATDVVRRTAAVALVCQHLSPGSFSVEGGDASAALKERQKRQKSLVRLAQVCRGVSCVALDALWEYIDDFRNLLHVFKAYDPEKSMFTDVINDAEWSRFQGYALRIRELHVGDISRVHSTVWITLTRRSPHGSLLPRLERLTGLNLTSDSLPYTMLFSPPIRYLDVTVDAGVEQGVIRMVMQELLPILSSLQTLTVTEPACEGLRSAPPAIRFWECAKLRTLKVTRPTDLTREMIDSLASIESLRSLHMQIKSLPSLNQDEKVPQFFDLRDLALCGRLADVSAFLKATKPSGLQSSVVPVARLFPQPALDPIHTSLAPSLCRFSAVLRCDCISEYHFPYCHQVLAPLCTARYLRDISLIFEGGKFHLSDATLVDVQDAWPELTAFTIATRPPVAARVTPRYYHAGRLLVPVELHYSASDDPTVKTLAAFARAHPHLERLTVPSIDLDAVPDLDTVPALGHKLRHFSVCTLAPGVPLFDHALALDRLFPELDLGAARNCVGHGSGKPEDRNGELQLLLLALQTGRLRARRTSAVDQESTSEVRLILRGRYLEPRGPSRPQATREQRSQKTAASSAYGVGAGGSCTVPKQERVA</sequence>
<dbReference type="InterPro" id="IPR032675">
    <property type="entry name" value="LRR_dom_sf"/>
</dbReference>
<evidence type="ECO:0008006" key="4">
    <source>
        <dbReference type="Google" id="ProtNLM"/>
    </source>
</evidence>
<feature type="region of interest" description="Disordered" evidence="1">
    <location>
        <begin position="549"/>
        <end position="594"/>
    </location>
</feature>
<dbReference type="STRING" id="1353009.A0A1Y2IBG0"/>
<protein>
    <recommendedName>
        <fullName evidence="4">F-box domain-containing protein</fullName>
    </recommendedName>
</protein>
<dbReference type="Gene3D" id="3.80.10.10">
    <property type="entry name" value="Ribonuclease Inhibitor"/>
    <property type="match status" value="1"/>
</dbReference>
<evidence type="ECO:0000313" key="3">
    <source>
        <dbReference type="Proteomes" id="UP000193067"/>
    </source>
</evidence>
<reference evidence="2 3" key="1">
    <citation type="journal article" date="2015" name="Biotechnol. Biofuels">
        <title>Enhanced degradation of softwood versus hardwood by the white-rot fungus Pycnoporus coccineus.</title>
        <authorList>
            <person name="Couturier M."/>
            <person name="Navarro D."/>
            <person name="Chevret D."/>
            <person name="Henrissat B."/>
            <person name="Piumi F."/>
            <person name="Ruiz-Duenas F.J."/>
            <person name="Martinez A.T."/>
            <person name="Grigoriev I.V."/>
            <person name="Riley R."/>
            <person name="Lipzen A."/>
            <person name="Berrin J.G."/>
            <person name="Master E.R."/>
            <person name="Rosso M.N."/>
        </authorList>
    </citation>
    <scope>NUCLEOTIDE SEQUENCE [LARGE SCALE GENOMIC DNA]</scope>
    <source>
        <strain evidence="2 3">BRFM310</strain>
    </source>
</reference>
<proteinExistence type="predicted"/>
<evidence type="ECO:0000313" key="2">
    <source>
        <dbReference type="EMBL" id="OSC98459.1"/>
    </source>
</evidence>
<gene>
    <name evidence="2" type="ORF">PYCCODRAFT_1454430</name>
</gene>
<evidence type="ECO:0000256" key="1">
    <source>
        <dbReference type="SAM" id="MobiDB-lite"/>
    </source>
</evidence>
<keyword evidence="3" id="KW-1185">Reference proteome</keyword>
<dbReference type="Proteomes" id="UP000193067">
    <property type="component" value="Unassembled WGS sequence"/>
</dbReference>
<name>A0A1Y2IBG0_TRAC3</name>
<organism evidence="2 3">
    <name type="scientific">Trametes coccinea (strain BRFM310)</name>
    <name type="common">Pycnoporus coccineus</name>
    <dbReference type="NCBI Taxonomy" id="1353009"/>
    <lineage>
        <taxon>Eukaryota</taxon>
        <taxon>Fungi</taxon>
        <taxon>Dikarya</taxon>
        <taxon>Basidiomycota</taxon>
        <taxon>Agaricomycotina</taxon>
        <taxon>Agaricomycetes</taxon>
        <taxon>Polyporales</taxon>
        <taxon>Polyporaceae</taxon>
        <taxon>Trametes</taxon>
    </lineage>
</organism>
<dbReference type="OrthoDB" id="2750697at2759"/>
<dbReference type="AlphaFoldDB" id="A0A1Y2IBG0"/>